<feature type="transmembrane region" description="Helical" evidence="1">
    <location>
        <begin position="40"/>
        <end position="57"/>
    </location>
</feature>
<dbReference type="OrthoDB" id="4557830at2"/>
<comment type="caution">
    <text evidence="2">The sequence shown here is derived from an EMBL/GenBank/DDBJ whole genome shotgun (WGS) entry which is preliminary data.</text>
</comment>
<dbReference type="EMBL" id="WBOS01000010">
    <property type="protein sequence ID" value="KAB2332074.1"/>
    <property type="molecule type" value="Genomic_DNA"/>
</dbReference>
<evidence type="ECO:0000313" key="3">
    <source>
        <dbReference type="Proteomes" id="UP000481030"/>
    </source>
</evidence>
<feature type="transmembrane region" description="Helical" evidence="1">
    <location>
        <begin position="63"/>
        <end position="87"/>
    </location>
</feature>
<dbReference type="RefSeq" id="WP_151536079.1">
    <property type="nucleotide sequence ID" value="NZ_WBOS01000010.1"/>
</dbReference>
<dbReference type="Proteomes" id="UP000481030">
    <property type="component" value="Unassembled WGS sequence"/>
</dbReference>
<dbReference type="InterPro" id="IPR021214">
    <property type="entry name" value="DUF2568"/>
</dbReference>
<protein>
    <submittedName>
        <fullName evidence="2">DUF2568 domain-containing protein</fullName>
    </submittedName>
</protein>
<keyword evidence="1" id="KW-0472">Membrane</keyword>
<sequence length="114" mass="12577">MIVESLMLVNVAIRFLLELFGLFVYGYWGYKVGGTAAMRWGLAIGIPLIIATAWGLFGSPKAAFLLSGFPHLLLEIGVFLIPAVLLLNLGKVPLALIYGIIVILNRLLMYIWDQ</sequence>
<accession>A0A6L3V1P6</accession>
<gene>
    <name evidence="2" type="ORF">F7731_17405</name>
</gene>
<reference evidence="2 3" key="1">
    <citation type="journal article" date="2016" name="Antonie Van Leeuwenhoek">
        <title>Bacillus depressus sp. nov., isolated from soil of a sunflower field.</title>
        <authorList>
            <person name="Wei X."/>
            <person name="Xin D."/>
            <person name="Xin Y."/>
            <person name="Zhang H."/>
            <person name="Wang T."/>
            <person name="Zhang J."/>
        </authorList>
    </citation>
    <scope>NUCLEOTIDE SEQUENCE [LARGE SCALE GENOMIC DNA]</scope>
    <source>
        <strain evidence="2 3">BZ1</strain>
    </source>
</reference>
<feature type="transmembrane region" description="Helical" evidence="1">
    <location>
        <begin position="6"/>
        <end position="28"/>
    </location>
</feature>
<organism evidence="2 3">
    <name type="scientific">Cytobacillus depressus</name>
    <dbReference type="NCBI Taxonomy" id="1602942"/>
    <lineage>
        <taxon>Bacteria</taxon>
        <taxon>Bacillati</taxon>
        <taxon>Bacillota</taxon>
        <taxon>Bacilli</taxon>
        <taxon>Bacillales</taxon>
        <taxon>Bacillaceae</taxon>
        <taxon>Cytobacillus</taxon>
    </lineage>
</organism>
<evidence type="ECO:0000313" key="2">
    <source>
        <dbReference type="EMBL" id="KAB2332074.1"/>
    </source>
</evidence>
<evidence type="ECO:0000256" key="1">
    <source>
        <dbReference type="SAM" id="Phobius"/>
    </source>
</evidence>
<feature type="transmembrane region" description="Helical" evidence="1">
    <location>
        <begin position="94"/>
        <end position="112"/>
    </location>
</feature>
<dbReference type="AlphaFoldDB" id="A0A6L3V1P6"/>
<keyword evidence="3" id="KW-1185">Reference proteome</keyword>
<keyword evidence="1" id="KW-1133">Transmembrane helix</keyword>
<proteinExistence type="predicted"/>
<keyword evidence="1" id="KW-0812">Transmembrane</keyword>
<dbReference type="Pfam" id="PF10823">
    <property type="entry name" value="DUF2568"/>
    <property type="match status" value="1"/>
</dbReference>
<name>A0A6L3V1P6_9BACI</name>